<dbReference type="Proteomes" id="UP000218677">
    <property type="component" value="Unassembled WGS sequence"/>
</dbReference>
<evidence type="ECO:0000313" key="2">
    <source>
        <dbReference type="EMBL" id="PCF93838.1"/>
    </source>
</evidence>
<reference evidence="3" key="1">
    <citation type="submission" date="2017-09" db="EMBL/GenBank/DDBJ databases">
        <authorList>
            <person name="Cho G.-S."/>
            <person name="Oguntoyinbo F.A."/>
            <person name="Cnockaert M."/>
            <person name="Kabisch J."/>
            <person name="Neve H."/>
            <person name="Bockelmann W."/>
            <person name="Wenning M."/>
            <person name="Franz C.M."/>
            <person name="Vandamme P."/>
        </authorList>
    </citation>
    <scope>NUCLEOTIDE SEQUENCE [LARGE SCALE GENOMIC DNA]</scope>
    <source>
        <strain evidence="3">MBT G8648</strain>
    </source>
</reference>
<dbReference type="Gene3D" id="3.30.390.10">
    <property type="entry name" value="Enolase-like, N-terminal domain"/>
    <property type="match status" value="1"/>
</dbReference>
<dbReference type="SUPFAM" id="SSF54826">
    <property type="entry name" value="Enolase N-terminal domain-like"/>
    <property type="match status" value="1"/>
</dbReference>
<dbReference type="InterPro" id="IPR029017">
    <property type="entry name" value="Enolase-like_N"/>
</dbReference>
<gene>
    <name evidence="2" type="ORF">CPA45_20150</name>
</gene>
<dbReference type="RefSeq" id="WP_096654699.1">
    <property type="nucleotide sequence ID" value="NZ_NWUX01000028.1"/>
</dbReference>
<dbReference type="SUPFAM" id="SSF51604">
    <property type="entry name" value="Enolase C-terminal domain-like"/>
    <property type="match status" value="1"/>
</dbReference>
<dbReference type="Pfam" id="PF13378">
    <property type="entry name" value="MR_MLE_C"/>
    <property type="match status" value="1"/>
</dbReference>
<organism evidence="2 3">
    <name type="scientific">Vreelandella nigrificans</name>
    <dbReference type="NCBI Taxonomy" id="2042704"/>
    <lineage>
        <taxon>Bacteria</taxon>
        <taxon>Pseudomonadati</taxon>
        <taxon>Pseudomonadota</taxon>
        <taxon>Gammaproteobacteria</taxon>
        <taxon>Oceanospirillales</taxon>
        <taxon>Halomonadaceae</taxon>
        <taxon>Vreelandella</taxon>
    </lineage>
</organism>
<dbReference type="EMBL" id="NWUX01000028">
    <property type="protein sequence ID" value="PCF93838.1"/>
    <property type="molecule type" value="Genomic_DNA"/>
</dbReference>
<dbReference type="InterPro" id="IPR036849">
    <property type="entry name" value="Enolase-like_C_sf"/>
</dbReference>
<comment type="caution">
    <text evidence="2">The sequence shown here is derived from an EMBL/GenBank/DDBJ whole genome shotgun (WGS) entry which is preliminary data.</text>
</comment>
<proteinExistence type="predicted"/>
<evidence type="ECO:0000259" key="1">
    <source>
        <dbReference type="Pfam" id="PF13378"/>
    </source>
</evidence>
<protein>
    <recommendedName>
        <fullName evidence="1">Enolase C-terminal domain-containing protein</fullName>
    </recommendedName>
</protein>
<dbReference type="InterPro" id="IPR029065">
    <property type="entry name" value="Enolase_C-like"/>
</dbReference>
<accession>A0A2A4HFJ2</accession>
<name>A0A2A4HFJ2_9GAMM</name>
<dbReference type="Gene3D" id="3.20.20.120">
    <property type="entry name" value="Enolase-like C-terminal domain"/>
    <property type="match status" value="1"/>
</dbReference>
<evidence type="ECO:0000313" key="3">
    <source>
        <dbReference type="Proteomes" id="UP000218677"/>
    </source>
</evidence>
<sequence length="464" mass="51198">MKICNAEVVLLKNMPLSRAEREAKTQEGSAQAKKPSEYSFFIRVTGEHDGAPLVGLGEARPTSASEETLKSTLRYARKVARRLVGKQLDLTSQAPTEHANDVVQEIVSDISGIAGNVASQRRPSPSVCFAAECALLDLIAKNRGVSVAQLTSSEAPLNVERNVFNEPLKNPARLQRSIAKGKQVSGWLRRGKRISGKDASALVNSLLFALSEGSHDLKGIILNAGQRWSPDEWSDFCDEVALTGLAAKQNVAIIVEDPFHEDADAFYQQAFSKMEGTPLRIMLSKPVWGRESISRLAIYLPHVELKIVPQKAGGYHEVLEVEKEAEQHGFKGGIFLAGVNGTTNLNSIAMVSLASAMRFNRYFSTSFKKEGKTRLVYPHVTLENSQLQTPEGPGFATNLCRSGLRKRLVELHAFSEDGRANTREVRKALLESVYDDRFIDRELAEQERYSYSDKALEATLNPTQ</sequence>
<dbReference type="OrthoDB" id="6173336at2"/>
<keyword evidence="3" id="KW-1185">Reference proteome</keyword>
<feature type="domain" description="Enolase C-terminal" evidence="1">
    <location>
        <begin position="219"/>
        <end position="398"/>
    </location>
</feature>
<dbReference type="AlphaFoldDB" id="A0A2A4HFJ2"/>